<accession>A0A0F9U4W6</accession>
<reference evidence="1" key="1">
    <citation type="journal article" date="2015" name="Nature">
        <title>Complex archaea that bridge the gap between prokaryotes and eukaryotes.</title>
        <authorList>
            <person name="Spang A."/>
            <person name="Saw J.H."/>
            <person name="Jorgensen S.L."/>
            <person name="Zaremba-Niedzwiedzka K."/>
            <person name="Martijn J."/>
            <person name="Lind A.E."/>
            <person name="van Eijk R."/>
            <person name="Schleper C."/>
            <person name="Guy L."/>
            <person name="Ettema T.J."/>
        </authorList>
    </citation>
    <scope>NUCLEOTIDE SEQUENCE</scope>
</reference>
<gene>
    <name evidence="1" type="ORF">LCGC14_0650320</name>
</gene>
<evidence type="ECO:0000313" key="1">
    <source>
        <dbReference type="EMBL" id="KKN48713.1"/>
    </source>
</evidence>
<proteinExistence type="predicted"/>
<comment type="caution">
    <text evidence="1">The sequence shown here is derived from an EMBL/GenBank/DDBJ whole genome shotgun (WGS) entry which is preliminary data.</text>
</comment>
<name>A0A0F9U4W6_9ZZZZ</name>
<dbReference type="AlphaFoldDB" id="A0A0F9U4W6"/>
<protein>
    <submittedName>
        <fullName evidence="1">Uncharacterized protein</fullName>
    </submittedName>
</protein>
<organism evidence="1">
    <name type="scientific">marine sediment metagenome</name>
    <dbReference type="NCBI Taxonomy" id="412755"/>
    <lineage>
        <taxon>unclassified sequences</taxon>
        <taxon>metagenomes</taxon>
        <taxon>ecological metagenomes</taxon>
    </lineage>
</organism>
<sequence>MKINKVKSLGSKNKEVRYGDLLPSDCFLAYPGDDTIRMKTDQGNYCFRERMHFLDNDGAYSTDAIIIPVEVEINWCYKEPTQ</sequence>
<dbReference type="EMBL" id="LAZR01001208">
    <property type="protein sequence ID" value="KKN48713.1"/>
    <property type="molecule type" value="Genomic_DNA"/>
</dbReference>